<sequence>PVLTKTQFVHRRNNTEKVRVLLLGHARSGSTLVGHLLQSQPTSFYHFEPLYSYRHKLEALREPPDQSFLKDLLTCSFAGRETYLRMIQNNLGQMSYQFNIQYVNMCRKGEDIRPCFRSATISRFCKKQTFHIIKTIRLSLKNAIEFSRNNPDLDLKIIYLVRDPRAIINSRWYGVASRWCREASICFSLKTFCQNFIEDLEEICNLKFVDKQNFLFLRYEDLVHRSYETTLRIFKFLGFEKLSNETAYFIKKHIQRHPNKSVKKATMWLKSMSVSDVLSVEQQCSGVFNKLQYPQLGKYGYKLNISKTYQELEHSILC</sequence>
<dbReference type="Pfam" id="PF00685">
    <property type="entry name" value="Sulfotransfer_1"/>
    <property type="match status" value="1"/>
</dbReference>
<proteinExistence type="predicted"/>
<gene>
    <name evidence="3" type="primary">LOC106476449</name>
</gene>
<dbReference type="Proteomes" id="UP000694941">
    <property type="component" value="Unplaced"/>
</dbReference>
<name>A0ABM1C1F5_LIMPO</name>
<dbReference type="SUPFAM" id="SSF52540">
    <property type="entry name" value="P-loop containing nucleoside triphosphate hydrolases"/>
    <property type="match status" value="1"/>
</dbReference>
<dbReference type="PANTHER" id="PTHR10704">
    <property type="entry name" value="CARBOHYDRATE SULFOTRANSFERASE"/>
    <property type="match status" value="1"/>
</dbReference>
<organism evidence="2 3">
    <name type="scientific">Limulus polyphemus</name>
    <name type="common">Atlantic horseshoe crab</name>
    <dbReference type="NCBI Taxonomy" id="6850"/>
    <lineage>
        <taxon>Eukaryota</taxon>
        <taxon>Metazoa</taxon>
        <taxon>Ecdysozoa</taxon>
        <taxon>Arthropoda</taxon>
        <taxon>Chelicerata</taxon>
        <taxon>Merostomata</taxon>
        <taxon>Xiphosura</taxon>
        <taxon>Limulidae</taxon>
        <taxon>Limulus</taxon>
    </lineage>
</organism>
<dbReference type="PANTHER" id="PTHR10704:SF44">
    <property type="entry name" value="LD35051P-RELATED"/>
    <property type="match status" value="1"/>
</dbReference>
<dbReference type="RefSeq" id="XP_013792562.2">
    <property type="nucleotide sequence ID" value="XM_013937108.2"/>
</dbReference>
<protein>
    <submittedName>
        <fullName evidence="3">Carbohydrate sulfotransferase 1-like</fullName>
    </submittedName>
</protein>
<feature type="domain" description="Sulfotransferase" evidence="1">
    <location>
        <begin position="19"/>
        <end position="257"/>
    </location>
</feature>
<dbReference type="InterPro" id="IPR027417">
    <property type="entry name" value="P-loop_NTPase"/>
</dbReference>
<keyword evidence="2" id="KW-1185">Reference proteome</keyword>
<accession>A0ABM1C1F5</accession>
<dbReference type="InterPro" id="IPR000863">
    <property type="entry name" value="Sulfotransferase_dom"/>
</dbReference>
<evidence type="ECO:0000313" key="3">
    <source>
        <dbReference type="RefSeq" id="XP_013792562.2"/>
    </source>
</evidence>
<dbReference type="InterPro" id="IPR051135">
    <property type="entry name" value="Gal/GlcNAc/GalNAc_ST"/>
</dbReference>
<dbReference type="GeneID" id="106476449"/>
<dbReference type="Gene3D" id="3.40.50.300">
    <property type="entry name" value="P-loop containing nucleotide triphosphate hydrolases"/>
    <property type="match status" value="1"/>
</dbReference>
<evidence type="ECO:0000313" key="2">
    <source>
        <dbReference type="Proteomes" id="UP000694941"/>
    </source>
</evidence>
<reference evidence="3" key="1">
    <citation type="submission" date="2025-08" db="UniProtKB">
        <authorList>
            <consortium name="RefSeq"/>
        </authorList>
    </citation>
    <scope>IDENTIFICATION</scope>
    <source>
        <tissue evidence="3">Muscle</tissue>
    </source>
</reference>
<evidence type="ECO:0000259" key="1">
    <source>
        <dbReference type="Pfam" id="PF00685"/>
    </source>
</evidence>
<feature type="non-terminal residue" evidence="3">
    <location>
        <position position="1"/>
    </location>
</feature>